<dbReference type="EMBL" id="CP003837">
    <property type="protein sequence ID" value="AGH46366.1"/>
    <property type="molecule type" value="Genomic_DNA"/>
</dbReference>
<dbReference type="Proteomes" id="UP000011864">
    <property type="component" value="Chromosome"/>
</dbReference>
<dbReference type="AlphaFoldDB" id="K7A432"/>
<dbReference type="PATRIC" id="fig|1129794.4.peg.4243"/>
<name>K7A432_9ALTE</name>
<gene>
    <name evidence="3" type="ORF">C427_4261</name>
</gene>
<feature type="domain" description="Ice-binding protein C-terminal" evidence="2">
    <location>
        <begin position="256"/>
        <end position="277"/>
    </location>
</feature>
<reference evidence="3 4" key="1">
    <citation type="journal article" date="2013" name="Genome Announc.">
        <title>Complete Genome Sequence of Glaciecola psychrophila Strain 170T.</title>
        <authorList>
            <person name="Yin J."/>
            <person name="Chen J."/>
            <person name="Liu G."/>
            <person name="Yu Y."/>
            <person name="Song L."/>
            <person name="Wang X."/>
            <person name="Qu X."/>
        </authorList>
    </citation>
    <scope>NUCLEOTIDE SEQUENCE [LARGE SCALE GENOMIC DNA]</scope>
    <source>
        <strain evidence="3 4">170</strain>
    </source>
</reference>
<evidence type="ECO:0000259" key="2">
    <source>
        <dbReference type="Pfam" id="PF07589"/>
    </source>
</evidence>
<feature type="chain" id="PRO_5003898787" description="Ice-binding protein C-terminal domain-containing protein" evidence="1">
    <location>
        <begin position="20"/>
        <end position="282"/>
    </location>
</feature>
<dbReference type="RefSeq" id="WP_007637154.1">
    <property type="nucleotide sequence ID" value="NC_020514.1"/>
</dbReference>
<sequence length="282" mass="29710">MKKIFLVGAFCAFSINVSADLILDNATVTFGGVTPDYDNSALTSALLNGVDANDLANTGLSGINNTGLFVETFDNATNLGTALAINPFGPVNTDFNSTRGDNTSCAVNSAAGGVVTTGSLSVRKGDVGGLAKIGYQDNCFGYTPEDNQRTGTVSIDFNPIIASAAALTGTEMGIDYLGFYWATIDTYNTFTFRSDGLDVLELTGSDLLNAVSGLQRGRDGQYVNVFFNNGVFFDELEVVSTGRAAEFDNIVNRITAVPEPSTLAIFALGLMGLASRRFKKQA</sequence>
<organism evidence="3 4">
    <name type="scientific">Paraglaciecola psychrophila 170</name>
    <dbReference type="NCBI Taxonomy" id="1129794"/>
    <lineage>
        <taxon>Bacteria</taxon>
        <taxon>Pseudomonadati</taxon>
        <taxon>Pseudomonadota</taxon>
        <taxon>Gammaproteobacteria</taxon>
        <taxon>Alteromonadales</taxon>
        <taxon>Alteromonadaceae</taxon>
        <taxon>Paraglaciecola</taxon>
    </lineage>
</organism>
<evidence type="ECO:0000313" key="4">
    <source>
        <dbReference type="Proteomes" id="UP000011864"/>
    </source>
</evidence>
<keyword evidence="4" id="KW-1185">Reference proteome</keyword>
<dbReference type="InterPro" id="IPR013424">
    <property type="entry name" value="Ice-binding_C"/>
</dbReference>
<dbReference type="eggNOG" id="COG3210">
    <property type="taxonomic scope" value="Bacteria"/>
</dbReference>
<evidence type="ECO:0000256" key="1">
    <source>
        <dbReference type="SAM" id="SignalP"/>
    </source>
</evidence>
<evidence type="ECO:0000313" key="3">
    <source>
        <dbReference type="EMBL" id="AGH46366.1"/>
    </source>
</evidence>
<keyword evidence="1" id="KW-0732">Signal</keyword>
<dbReference type="STRING" id="1129794.C427_4261"/>
<accession>K7A432</accession>
<dbReference type="HOGENOM" id="CLU_986411_0_0_6"/>
<dbReference type="Pfam" id="PF07589">
    <property type="entry name" value="PEP-CTERM"/>
    <property type="match status" value="1"/>
</dbReference>
<feature type="signal peptide" evidence="1">
    <location>
        <begin position="1"/>
        <end position="19"/>
    </location>
</feature>
<proteinExistence type="predicted"/>
<dbReference type="NCBIfam" id="TIGR02595">
    <property type="entry name" value="PEP_CTERM"/>
    <property type="match status" value="1"/>
</dbReference>
<protein>
    <recommendedName>
        <fullName evidence="2">Ice-binding protein C-terminal domain-containing protein</fullName>
    </recommendedName>
</protein>
<dbReference type="KEGG" id="gps:C427_4261"/>
<dbReference type="OrthoDB" id="8558695at2"/>